<comment type="similarity">
    <text evidence="2 5">Belongs to the pseudouridine synthase TruB family. Type 1 subfamily.</text>
</comment>
<dbReference type="GO" id="GO:0031119">
    <property type="term" value="P:tRNA pseudouridine synthesis"/>
    <property type="evidence" value="ECO:0007669"/>
    <property type="project" value="UniProtKB-UniRule"/>
</dbReference>
<dbReference type="PANTHER" id="PTHR13767">
    <property type="entry name" value="TRNA-PSEUDOURIDINE SYNTHASE"/>
    <property type="match status" value="1"/>
</dbReference>
<protein>
    <recommendedName>
        <fullName evidence="5">tRNA pseudouridine synthase B</fullName>
        <ecNumber evidence="5">5.4.99.25</ecNumber>
    </recommendedName>
    <alternativeName>
        <fullName evidence="5">tRNA pseudouridine(55) synthase</fullName>
        <shortName evidence="5">Psi55 synthase</shortName>
    </alternativeName>
    <alternativeName>
        <fullName evidence="5">tRNA pseudouridylate synthase</fullName>
    </alternativeName>
    <alternativeName>
        <fullName evidence="5">tRNA-uridine isomerase</fullName>
    </alternativeName>
</protein>
<dbReference type="HAMAP" id="MF_01080">
    <property type="entry name" value="TruB_bact"/>
    <property type="match status" value="1"/>
</dbReference>
<evidence type="ECO:0000256" key="5">
    <source>
        <dbReference type="HAMAP-Rule" id="MF_01080"/>
    </source>
</evidence>
<dbReference type="EMBL" id="CP032152">
    <property type="protein sequence ID" value="QLL29437.1"/>
    <property type="molecule type" value="Genomic_DNA"/>
</dbReference>
<dbReference type="GO" id="GO:0003723">
    <property type="term" value="F:RNA binding"/>
    <property type="evidence" value="ECO:0007669"/>
    <property type="project" value="InterPro"/>
</dbReference>
<sequence length="287" mass="31089">MFGFLNLNKPAGCTSHDCINALRKRLRLKRIGHGGTLDPMATGVLPIALGAATRLLPYLSDRKAYIGTVRFGLTTTTDDITGDICQEQSARHLTREAIEEQLPQFIGEIEQLPPAYSAIQVEGQRLYARARAGEVVNVPPRTVEVYEIEVLHWQAGHHPELTLRIVCGGGTYIRAIARDLGAALGVGGTLAALQRIESGGLRIEASHSLESISPEYLPLRSPQEVLAHLPWLELNASQLNDWYHGRAVVGEGLPPAESFVGVTFAETCVGIGVSGGDRLHPKVVLKN</sequence>
<evidence type="ECO:0000313" key="7">
    <source>
        <dbReference type="EMBL" id="QLL29437.1"/>
    </source>
</evidence>
<evidence type="ECO:0000313" key="8">
    <source>
        <dbReference type="Proteomes" id="UP000261812"/>
    </source>
</evidence>
<dbReference type="RefSeq" id="WP_181494980.1">
    <property type="nucleotide sequence ID" value="NZ_CP032152.1"/>
</dbReference>
<dbReference type="PANTHER" id="PTHR13767:SF2">
    <property type="entry name" value="PSEUDOURIDYLATE SYNTHASE TRUB1"/>
    <property type="match status" value="1"/>
</dbReference>
<evidence type="ECO:0000259" key="6">
    <source>
        <dbReference type="Pfam" id="PF01509"/>
    </source>
</evidence>
<comment type="function">
    <text evidence="5">Responsible for synthesis of pseudouridine from uracil-55 in the psi GC loop of transfer RNAs.</text>
</comment>
<dbReference type="KEGG" id="tsq:D3A95_10740"/>
<keyword evidence="4 5" id="KW-0413">Isomerase</keyword>
<dbReference type="Gene3D" id="3.30.2350.10">
    <property type="entry name" value="Pseudouridine synthase"/>
    <property type="match status" value="1"/>
</dbReference>
<evidence type="ECO:0000256" key="4">
    <source>
        <dbReference type="ARBA" id="ARBA00023235"/>
    </source>
</evidence>
<dbReference type="InterPro" id="IPR014780">
    <property type="entry name" value="tRNA_psdUridine_synth_TruB"/>
</dbReference>
<comment type="catalytic activity">
    <reaction evidence="1 5">
        <text>uridine(55) in tRNA = pseudouridine(55) in tRNA</text>
        <dbReference type="Rhea" id="RHEA:42532"/>
        <dbReference type="Rhea" id="RHEA-COMP:10101"/>
        <dbReference type="Rhea" id="RHEA-COMP:10102"/>
        <dbReference type="ChEBI" id="CHEBI:65314"/>
        <dbReference type="ChEBI" id="CHEBI:65315"/>
        <dbReference type="EC" id="5.4.99.25"/>
    </reaction>
</comment>
<reference evidence="8" key="1">
    <citation type="submission" date="2018-09" db="EMBL/GenBank/DDBJ databases">
        <title>Complete genome sequence of thermophilic cyanobacteria strain Thermosynechococcus elongatus PKUAC-SCTE542.</title>
        <authorList>
            <person name="Liang Y."/>
            <person name="Tang J."/>
            <person name="Daroch M."/>
        </authorList>
    </citation>
    <scope>NUCLEOTIDE SEQUENCE [LARGE SCALE GENOMIC DNA]</scope>
    <source>
        <strain evidence="8">E542</strain>
    </source>
</reference>
<dbReference type="SUPFAM" id="SSF55120">
    <property type="entry name" value="Pseudouridine synthase"/>
    <property type="match status" value="1"/>
</dbReference>
<keyword evidence="3 5" id="KW-0819">tRNA processing</keyword>
<dbReference type="GO" id="GO:1990481">
    <property type="term" value="P:mRNA pseudouridine synthesis"/>
    <property type="evidence" value="ECO:0007669"/>
    <property type="project" value="TreeGrafter"/>
</dbReference>
<dbReference type="Pfam" id="PF01509">
    <property type="entry name" value="TruB_N"/>
    <property type="match status" value="1"/>
</dbReference>
<evidence type="ECO:0000256" key="1">
    <source>
        <dbReference type="ARBA" id="ARBA00000385"/>
    </source>
</evidence>
<proteinExistence type="inferred from homology"/>
<accession>A0A7D6JS11</accession>
<evidence type="ECO:0000256" key="3">
    <source>
        <dbReference type="ARBA" id="ARBA00022694"/>
    </source>
</evidence>
<dbReference type="InterPro" id="IPR002501">
    <property type="entry name" value="PsdUridine_synth_N"/>
</dbReference>
<dbReference type="EC" id="5.4.99.25" evidence="5"/>
<dbReference type="AlphaFoldDB" id="A0A7D6JS11"/>
<feature type="domain" description="Pseudouridine synthase II N-terminal" evidence="6">
    <location>
        <begin position="23"/>
        <end position="173"/>
    </location>
</feature>
<evidence type="ECO:0000256" key="2">
    <source>
        <dbReference type="ARBA" id="ARBA00005642"/>
    </source>
</evidence>
<dbReference type="InterPro" id="IPR020103">
    <property type="entry name" value="PsdUridine_synth_cat_dom_sf"/>
</dbReference>
<dbReference type="GO" id="GO:0160148">
    <property type="term" value="F:tRNA pseudouridine(55) synthase activity"/>
    <property type="evidence" value="ECO:0007669"/>
    <property type="project" value="UniProtKB-EC"/>
</dbReference>
<feature type="active site" description="Nucleophile" evidence="5">
    <location>
        <position position="38"/>
    </location>
</feature>
<organism evidence="7 8">
    <name type="scientific">Thermosynechococcus sichuanensis E542</name>
    <dbReference type="NCBI Taxonomy" id="2016101"/>
    <lineage>
        <taxon>Bacteria</taxon>
        <taxon>Bacillati</taxon>
        <taxon>Cyanobacteriota</taxon>
        <taxon>Cyanophyceae</taxon>
        <taxon>Acaryochloridales</taxon>
        <taxon>Thermosynechococcaceae</taxon>
        <taxon>Thermosynechococcus</taxon>
        <taxon>Thermosynechococcus sichuanensis</taxon>
    </lineage>
</organism>
<dbReference type="Proteomes" id="UP000261812">
    <property type="component" value="Chromosome"/>
</dbReference>
<gene>
    <name evidence="5 7" type="primary">truB</name>
    <name evidence="7" type="ORF">D3A95_10740</name>
</gene>
<dbReference type="NCBIfam" id="TIGR00431">
    <property type="entry name" value="TruB"/>
    <property type="match status" value="1"/>
</dbReference>
<keyword evidence="8" id="KW-1185">Reference proteome</keyword>
<dbReference type="CDD" id="cd02573">
    <property type="entry name" value="PseudoU_synth_EcTruB"/>
    <property type="match status" value="1"/>
</dbReference>
<name>A0A7D6JS11_9CYAN</name>